<feature type="signal peptide" evidence="1">
    <location>
        <begin position="1"/>
        <end position="17"/>
    </location>
</feature>
<evidence type="ECO:0008006" key="4">
    <source>
        <dbReference type="Google" id="ProtNLM"/>
    </source>
</evidence>
<dbReference type="RefSeq" id="WP_211853501.1">
    <property type="nucleotide sequence ID" value="NZ_JAAGBB010000018.1"/>
</dbReference>
<name>A0ABS5EZU9_9PROT</name>
<sequence>MRRRIALCLLSMLAGCAGDPPALRQSGVADESFYAARITPRSGPRGCRWPALDDPALGARILDASLSDAGGEPRQAVVFRCRARAR</sequence>
<organism evidence="2 3">
    <name type="scientific">Plastoroseomonas hellenica</name>
    <dbReference type="NCBI Taxonomy" id="2687306"/>
    <lineage>
        <taxon>Bacteria</taxon>
        <taxon>Pseudomonadati</taxon>
        <taxon>Pseudomonadota</taxon>
        <taxon>Alphaproteobacteria</taxon>
        <taxon>Acetobacterales</taxon>
        <taxon>Acetobacteraceae</taxon>
        <taxon>Plastoroseomonas</taxon>
    </lineage>
</organism>
<evidence type="ECO:0000313" key="2">
    <source>
        <dbReference type="EMBL" id="MBR0665826.1"/>
    </source>
</evidence>
<dbReference type="Proteomes" id="UP001196870">
    <property type="component" value="Unassembled WGS sequence"/>
</dbReference>
<protein>
    <recommendedName>
        <fullName evidence="4">Lipoprotein</fullName>
    </recommendedName>
</protein>
<reference evidence="3" key="1">
    <citation type="journal article" date="2021" name="Syst. Appl. Microbiol.">
        <title>Roseomonas hellenica sp. nov., isolated from roots of wild-growing Alkanna tinctoria.</title>
        <authorList>
            <person name="Rat A."/>
            <person name="Naranjo H.D."/>
            <person name="Lebbe L."/>
            <person name="Cnockaert M."/>
            <person name="Krigas N."/>
            <person name="Grigoriadou K."/>
            <person name="Maloupa E."/>
            <person name="Willems A."/>
        </authorList>
    </citation>
    <scope>NUCLEOTIDE SEQUENCE [LARGE SCALE GENOMIC DNA]</scope>
    <source>
        <strain evidence="3">LMG 31523</strain>
    </source>
</reference>
<dbReference type="EMBL" id="JAAGBB010000018">
    <property type="protein sequence ID" value="MBR0665826.1"/>
    <property type="molecule type" value="Genomic_DNA"/>
</dbReference>
<evidence type="ECO:0000313" key="3">
    <source>
        <dbReference type="Proteomes" id="UP001196870"/>
    </source>
</evidence>
<accession>A0ABS5EZU9</accession>
<feature type="chain" id="PRO_5047251696" description="Lipoprotein" evidence="1">
    <location>
        <begin position="18"/>
        <end position="86"/>
    </location>
</feature>
<proteinExistence type="predicted"/>
<dbReference type="PROSITE" id="PS51257">
    <property type="entry name" value="PROKAR_LIPOPROTEIN"/>
    <property type="match status" value="1"/>
</dbReference>
<keyword evidence="3" id="KW-1185">Reference proteome</keyword>
<gene>
    <name evidence="2" type="ORF">GXW71_15820</name>
</gene>
<evidence type="ECO:0000256" key="1">
    <source>
        <dbReference type="SAM" id="SignalP"/>
    </source>
</evidence>
<comment type="caution">
    <text evidence="2">The sequence shown here is derived from an EMBL/GenBank/DDBJ whole genome shotgun (WGS) entry which is preliminary data.</text>
</comment>
<keyword evidence="1" id="KW-0732">Signal</keyword>